<dbReference type="PRINTS" id="PR00171">
    <property type="entry name" value="SUGRTRNSPORT"/>
</dbReference>
<feature type="transmembrane region" description="Helical" evidence="7">
    <location>
        <begin position="184"/>
        <end position="206"/>
    </location>
</feature>
<evidence type="ECO:0000259" key="8">
    <source>
        <dbReference type="PROSITE" id="PS50850"/>
    </source>
</evidence>
<feature type="transmembrane region" description="Helical" evidence="7">
    <location>
        <begin position="159"/>
        <end position="178"/>
    </location>
</feature>
<evidence type="ECO:0000256" key="1">
    <source>
        <dbReference type="ARBA" id="ARBA00004141"/>
    </source>
</evidence>
<feature type="transmembrane region" description="Helical" evidence="7">
    <location>
        <begin position="399"/>
        <end position="422"/>
    </location>
</feature>
<evidence type="ECO:0000256" key="6">
    <source>
        <dbReference type="ARBA" id="ARBA00023136"/>
    </source>
</evidence>
<dbReference type="RefSeq" id="WP_012185732.1">
    <property type="nucleotide sequence ID" value="NC_009954.1"/>
</dbReference>
<keyword evidence="5 7" id="KW-1133">Transmembrane helix</keyword>
<dbReference type="GO" id="GO:0022857">
    <property type="term" value="F:transmembrane transporter activity"/>
    <property type="evidence" value="ECO:0007669"/>
    <property type="project" value="InterPro"/>
</dbReference>
<keyword evidence="3" id="KW-0813">Transport</keyword>
<dbReference type="PROSITE" id="PS00217">
    <property type="entry name" value="SUGAR_TRANSPORT_2"/>
    <property type="match status" value="1"/>
</dbReference>
<dbReference type="HOGENOM" id="CLU_001265_30_5_2"/>
<dbReference type="PANTHER" id="PTHR48020:SF12">
    <property type="entry name" value="PROTON MYO-INOSITOL COTRANSPORTER"/>
    <property type="match status" value="1"/>
</dbReference>
<dbReference type="PROSITE" id="PS00216">
    <property type="entry name" value="SUGAR_TRANSPORT_1"/>
    <property type="match status" value="1"/>
</dbReference>
<dbReference type="EC" id="1.3.1.74" evidence="9"/>
<proteinExistence type="inferred from homology"/>
<accession>A8MCK6</accession>
<dbReference type="InterPro" id="IPR005828">
    <property type="entry name" value="MFS_sugar_transport-like"/>
</dbReference>
<dbReference type="InterPro" id="IPR020846">
    <property type="entry name" value="MFS_dom"/>
</dbReference>
<protein>
    <submittedName>
        <fullName evidence="9">Sugar transporter</fullName>
        <ecNumber evidence="9">1.3.1.74</ecNumber>
    </submittedName>
</protein>
<evidence type="ECO:0000256" key="2">
    <source>
        <dbReference type="ARBA" id="ARBA00010992"/>
    </source>
</evidence>
<dbReference type="InterPro" id="IPR036259">
    <property type="entry name" value="MFS_trans_sf"/>
</dbReference>
<keyword evidence="6 7" id="KW-0472">Membrane</keyword>
<dbReference type="GO" id="GO:0032440">
    <property type="term" value="F:2-alkenal reductase [NAD(P)H] activity"/>
    <property type="evidence" value="ECO:0007669"/>
    <property type="project" value="UniProtKB-EC"/>
</dbReference>
<dbReference type="InterPro" id="IPR005829">
    <property type="entry name" value="Sugar_transporter_CS"/>
</dbReference>
<dbReference type="InterPro" id="IPR003663">
    <property type="entry name" value="Sugar/inositol_transpt"/>
</dbReference>
<dbReference type="InterPro" id="IPR050814">
    <property type="entry name" value="Myo-inositol_Transporter"/>
</dbReference>
<dbReference type="Pfam" id="PF00083">
    <property type="entry name" value="Sugar_tr"/>
    <property type="match status" value="1"/>
</dbReference>
<feature type="transmembrane region" description="Helical" evidence="7">
    <location>
        <begin position="262"/>
        <end position="284"/>
    </location>
</feature>
<feature type="transmembrane region" description="Helical" evidence="7">
    <location>
        <begin position="304"/>
        <end position="326"/>
    </location>
</feature>
<dbReference type="PROSITE" id="PS50850">
    <property type="entry name" value="MFS"/>
    <property type="match status" value="1"/>
</dbReference>
<evidence type="ECO:0000256" key="7">
    <source>
        <dbReference type="SAM" id="Phobius"/>
    </source>
</evidence>
<feature type="transmembrane region" description="Helical" evidence="7">
    <location>
        <begin position="364"/>
        <end position="387"/>
    </location>
</feature>
<reference evidence="9 10" key="1">
    <citation type="submission" date="2007-10" db="EMBL/GenBank/DDBJ databases">
        <title>Complete sequence of Caldivirga maquilingensis IC-167.</title>
        <authorList>
            <consortium name="US DOE Joint Genome Institute"/>
            <person name="Copeland A."/>
            <person name="Lucas S."/>
            <person name="Lapidus A."/>
            <person name="Barry K."/>
            <person name="Glavina del Rio T."/>
            <person name="Dalin E."/>
            <person name="Tice H."/>
            <person name="Pitluck S."/>
            <person name="Saunders E."/>
            <person name="Brettin T."/>
            <person name="Bruce D."/>
            <person name="Detter J.C."/>
            <person name="Han C."/>
            <person name="Schmutz J."/>
            <person name="Larimer F."/>
            <person name="Land M."/>
            <person name="Hauser L."/>
            <person name="Kyrpides N."/>
            <person name="Ivanova N."/>
            <person name="Biddle J.F."/>
            <person name="Zhang Z."/>
            <person name="Fitz-Gibbon S.T."/>
            <person name="Lowe T.M."/>
            <person name="Saltikov C."/>
            <person name="House C.H."/>
            <person name="Richardson P."/>
        </authorList>
    </citation>
    <scope>NUCLEOTIDE SEQUENCE [LARGE SCALE GENOMIC DNA]</scope>
    <source>
        <strain evidence="10">ATCC 700844 / DSM 13496 / JCM 10307 / IC-167</strain>
    </source>
</reference>
<feature type="transmembrane region" description="Helical" evidence="7">
    <location>
        <begin position="92"/>
        <end position="112"/>
    </location>
</feature>
<keyword evidence="9" id="KW-0762">Sugar transport</keyword>
<dbReference type="AlphaFoldDB" id="A8MCK6"/>
<feature type="transmembrane region" description="Helical" evidence="7">
    <location>
        <begin position="428"/>
        <end position="450"/>
    </location>
</feature>
<evidence type="ECO:0000313" key="9">
    <source>
        <dbReference type="EMBL" id="ABW01512.1"/>
    </source>
</evidence>
<dbReference type="KEGG" id="cma:Cmaq_0672"/>
<dbReference type="PANTHER" id="PTHR48020">
    <property type="entry name" value="PROTON MYO-INOSITOL COTRANSPORTER"/>
    <property type="match status" value="1"/>
</dbReference>
<evidence type="ECO:0000256" key="3">
    <source>
        <dbReference type="ARBA" id="ARBA00022448"/>
    </source>
</evidence>
<dbReference type="Gene3D" id="1.20.1250.20">
    <property type="entry name" value="MFS general substrate transporter like domains"/>
    <property type="match status" value="2"/>
</dbReference>
<dbReference type="Proteomes" id="UP000001137">
    <property type="component" value="Chromosome"/>
</dbReference>
<sequence length="493" mass="54016">MSSEASNPSLQDLLRILDNNRVNKFYWLITILAAVGGFLFGYDTAAIGTAELFVPYHYEGFLLGYEVASASLGAAIGTVLAYFYTDKYGRKSLLIIDALIYALAAIGSALSVNGIMLLIMRTILGVAIGADSAIATAYITEYAPKDKRGSLAIMQQWMITIGILGSYLIGSVIFYIAPALAYSLGWRLVLGLAAVPAIIGFAFRFIMPESPRWLLYTGKLERLKMELRKFGFDINDRDLERLRAITLTEVREASLDNAAKKALVVVGLWLVFQQITGINVPFYYGPIVLSKLHLFGTTANPVYSNIYAVLESAILAAINVAATFIAFRYIDRIGRRTLGLSAYIGMLISDLIGGISVIKGFLPGVLIAFAGFIIFFAYGVGGTGWLIQAEYFDTRIRGRMAAIGALIDWLANFALIEVFPVMLSSIGLAGSMFIFALLDVVALAFVYLFMPETKGLSLEEVVEMFRQIPFTQLRHGRELIISALSQERGSSEN</sequence>
<dbReference type="STRING" id="397948.Cmaq_0672"/>
<feature type="transmembrane region" description="Helical" evidence="7">
    <location>
        <begin position="118"/>
        <end position="139"/>
    </location>
</feature>
<name>A8MCK6_CALMQ</name>
<dbReference type="OrthoDB" id="117970at2157"/>
<organism evidence="9 10">
    <name type="scientific">Caldivirga maquilingensis (strain ATCC 700844 / DSM 13496 / JCM 10307 / IC-167)</name>
    <dbReference type="NCBI Taxonomy" id="397948"/>
    <lineage>
        <taxon>Archaea</taxon>
        <taxon>Thermoproteota</taxon>
        <taxon>Thermoprotei</taxon>
        <taxon>Thermoproteales</taxon>
        <taxon>Thermoproteaceae</taxon>
        <taxon>Caldivirga</taxon>
    </lineage>
</organism>
<comment type="similarity">
    <text evidence="2">Belongs to the major facilitator superfamily. Sugar transporter (TC 2.A.1.1) family.</text>
</comment>
<evidence type="ECO:0000256" key="5">
    <source>
        <dbReference type="ARBA" id="ARBA00022989"/>
    </source>
</evidence>
<dbReference type="GO" id="GO:0016020">
    <property type="term" value="C:membrane"/>
    <property type="evidence" value="ECO:0007669"/>
    <property type="project" value="UniProtKB-SubCell"/>
</dbReference>
<feature type="transmembrane region" description="Helical" evidence="7">
    <location>
        <begin position="62"/>
        <end position="85"/>
    </location>
</feature>
<evidence type="ECO:0000256" key="4">
    <source>
        <dbReference type="ARBA" id="ARBA00022692"/>
    </source>
</evidence>
<dbReference type="SUPFAM" id="SSF103473">
    <property type="entry name" value="MFS general substrate transporter"/>
    <property type="match status" value="1"/>
</dbReference>
<dbReference type="EMBL" id="CP000852">
    <property type="protein sequence ID" value="ABW01512.1"/>
    <property type="molecule type" value="Genomic_DNA"/>
</dbReference>
<gene>
    <name evidence="9" type="ordered locus">Cmaq_0672</name>
</gene>
<feature type="transmembrane region" description="Helical" evidence="7">
    <location>
        <begin position="338"/>
        <end position="358"/>
    </location>
</feature>
<feature type="domain" description="Major facilitator superfamily (MFS) profile" evidence="8">
    <location>
        <begin position="29"/>
        <end position="454"/>
    </location>
</feature>
<dbReference type="CDD" id="cd17315">
    <property type="entry name" value="MFS_GLUT_like"/>
    <property type="match status" value="1"/>
</dbReference>
<comment type="subcellular location">
    <subcellularLocation>
        <location evidence="1">Membrane</location>
        <topology evidence="1">Multi-pass membrane protein</topology>
    </subcellularLocation>
</comment>
<dbReference type="eggNOG" id="arCOG02685">
    <property type="taxonomic scope" value="Archaea"/>
</dbReference>
<feature type="transmembrane region" description="Helical" evidence="7">
    <location>
        <begin position="25"/>
        <end position="42"/>
    </location>
</feature>
<evidence type="ECO:0000313" key="10">
    <source>
        <dbReference type="Proteomes" id="UP000001137"/>
    </source>
</evidence>
<keyword evidence="10" id="KW-1185">Reference proteome</keyword>
<keyword evidence="4 7" id="KW-0812">Transmembrane</keyword>
<dbReference type="NCBIfam" id="TIGR00879">
    <property type="entry name" value="SP"/>
    <property type="match status" value="1"/>
</dbReference>
<keyword evidence="9" id="KW-0560">Oxidoreductase</keyword>
<dbReference type="GeneID" id="5708899"/>